<organism evidence="2 3">
    <name type="scientific">Mycena venus</name>
    <dbReference type="NCBI Taxonomy" id="2733690"/>
    <lineage>
        <taxon>Eukaryota</taxon>
        <taxon>Fungi</taxon>
        <taxon>Dikarya</taxon>
        <taxon>Basidiomycota</taxon>
        <taxon>Agaricomycotina</taxon>
        <taxon>Agaricomycetes</taxon>
        <taxon>Agaricomycetidae</taxon>
        <taxon>Agaricales</taxon>
        <taxon>Marasmiineae</taxon>
        <taxon>Mycenaceae</taxon>
        <taxon>Mycena</taxon>
    </lineage>
</organism>
<dbReference type="Proteomes" id="UP000620124">
    <property type="component" value="Unassembled WGS sequence"/>
</dbReference>
<dbReference type="AlphaFoldDB" id="A0A8H6Z9K5"/>
<evidence type="ECO:0000313" key="2">
    <source>
        <dbReference type="EMBL" id="KAF7371690.1"/>
    </source>
</evidence>
<protein>
    <submittedName>
        <fullName evidence="2">Uncharacterized protein</fullName>
    </submittedName>
</protein>
<sequence>MWVAIYSPSIGGGTAAAAIALCAAFCLLIWNDVAIGVLINRHTWATDKSSLDERRFKLSETVDVVWKEAMKAYVVYMQPCTADATAWREIVAAICTHDLRRGHYIFKSLIPEERAYGPPLRHLPE</sequence>
<keyword evidence="1" id="KW-0812">Transmembrane</keyword>
<name>A0A8H6Z9K5_9AGAR</name>
<feature type="transmembrane region" description="Helical" evidence="1">
    <location>
        <begin position="15"/>
        <end position="39"/>
    </location>
</feature>
<evidence type="ECO:0000313" key="3">
    <source>
        <dbReference type="Proteomes" id="UP000620124"/>
    </source>
</evidence>
<proteinExistence type="predicted"/>
<keyword evidence="1" id="KW-1133">Transmembrane helix</keyword>
<keyword evidence="1" id="KW-0472">Membrane</keyword>
<dbReference type="OrthoDB" id="3063857at2759"/>
<accession>A0A8H6Z9K5</accession>
<dbReference type="EMBL" id="JACAZI010000001">
    <property type="protein sequence ID" value="KAF7371690.1"/>
    <property type="molecule type" value="Genomic_DNA"/>
</dbReference>
<keyword evidence="3" id="KW-1185">Reference proteome</keyword>
<reference evidence="2" key="1">
    <citation type="submission" date="2020-05" db="EMBL/GenBank/DDBJ databases">
        <title>Mycena genomes resolve the evolution of fungal bioluminescence.</title>
        <authorList>
            <person name="Tsai I.J."/>
        </authorList>
    </citation>
    <scope>NUCLEOTIDE SEQUENCE</scope>
    <source>
        <strain evidence="2">CCC161011</strain>
    </source>
</reference>
<comment type="caution">
    <text evidence="2">The sequence shown here is derived from an EMBL/GenBank/DDBJ whole genome shotgun (WGS) entry which is preliminary data.</text>
</comment>
<evidence type="ECO:0000256" key="1">
    <source>
        <dbReference type="SAM" id="Phobius"/>
    </source>
</evidence>
<gene>
    <name evidence="2" type="ORF">MVEN_00025300</name>
</gene>